<feature type="compositionally biased region" description="Polar residues" evidence="1">
    <location>
        <begin position="491"/>
        <end position="505"/>
    </location>
</feature>
<feature type="region of interest" description="Disordered" evidence="1">
    <location>
        <begin position="130"/>
        <end position="152"/>
    </location>
</feature>
<dbReference type="STRING" id="1406858.GCA_000710895_07286"/>
<dbReference type="EMBL" id="UGRY01000002">
    <property type="protein sequence ID" value="SUA76665.1"/>
    <property type="molecule type" value="Genomic_DNA"/>
</dbReference>
<proteinExistence type="predicted"/>
<dbReference type="Proteomes" id="UP000255467">
    <property type="component" value="Unassembled WGS sequence"/>
</dbReference>
<feature type="compositionally biased region" description="Low complexity" evidence="1">
    <location>
        <begin position="350"/>
        <end position="372"/>
    </location>
</feature>
<protein>
    <submittedName>
        <fullName evidence="2">Uncharacterized protein</fullName>
    </submittedName>
</protein>
<feature type="region of interest" description="Disordered" evidence="1">
    <location>
        <begin position="267"/>
        <end position="297"/>
    </location>
</feature>
<evidence type="ECO:0000256" key="1">
    <source>
        <dbReference type="SAM" id="MobiDB-lite"/>
    </source>
</evidence>
<feature type="region of interest" description="Disordered" evidence="1">
    <location>
        <begin position="317"/>
        <end position="533"/>
    </location>
</feature>
<feature type="compositionally biased region" description="Low complexity" evidence="1">
    <location>
        <begin position="389"/>
        <end position="427"/>
    </location>
</feature>
<gene>
    <name evidence="2" type="ORF">NCTC1934_02652</name>
</gene>
<dbReference type="AlphaFoldDB" id="A0A378YHK4"/>
<dbReference type="InterPro" id="IPR038332">
    <property type="entry name" value="PPE_sf"/>
</dbReference>
<reference evidence="2 3" key="1">
    <citation type="submission" date="2018-06" db="EMBL/GenBank/DDBJ databases">
        <authorList>
            <consortium name="Pathogen Informatics"/>
            <person name="Doyle S."/>
        </authorList>
    </citation>
    <scope>NUCLEOTIDE SEQUENCE [LARGE SCALE GENOMIC DNA]</scope>
    <source>
        <strain evidence="2 3">NCTC1934</strain>
    </source>
</reference>
<organism evidence="2 3">
    <name type="scientific">Nocardia otitidiscaviarum</name>
    <dbReference type="NCBI Taxonomy" id="1823"/>
    <lineage>
        <taxon>Bacteria</taxon>
        <taxon>Bacillati</taxon>
        <taxon>Actinomycetota</taxon>
        <taxon>Actinomycetes</taxon>
        <taxon>Mycobacteriales</taxon>
        <taxon>Nocardiaceae</taxon>
        <taxon>Nocardia</taxon>
    </lineage>
</organism>
<feature type="compositionally biased region" description="Polar residues" evidence="1">
    <location>
        <begin position="334"/>
        <end position="344"/>
    </location>
</feature>
<name>A0A378YHK4_9NOCA</name>
<accession>A0A378YHK4</accession>
<sequence length="559" mass="57834">MTDGGTRFGGLKSQAENGGGQLLFDASVVADMVNACNGVLGQLLALRTFADQVSALAAFAGPPELFESGTHLAQAYSSAGADLAAYFETHITTLDDLVATYKAAGKAFAGAEDESVRAFESIQRPLGGSFTTPHPALGGGGEVPAFEPKEPAATSPSVANAISAENPESKSWEDLYQLRESIDAPAVAYIGSVWGFIATELSGAVPELRTKIVGSNDKWTGGSGDTARSAASSYADNLVAFVASIKTIGEGLGHISGWLQACKNSMPTEEHNPAYRTSSGQQGLAVPAEAVPDRTNEFRENYRRTYVAGIADYNSATPKLHPPTNPVNPATVPQSPTGADTSPVTDGGSPAQQTPTAPTTEVDPQQPQDQAPEPSPATDTPAPSIEDPAQQLTQLAQGALQMAGQVAQQVAQTVQQAIQSVQEQIQQLDDRSDEEDQLEEPQLAQDDPASDTPESAVPTGSGGGPSATPQTTLSDSPTSNLYPRANIAEEVSTTRAAGTPSSNSPYAAPGMMPMGAAGAAGAGQSQEKEYKRASFLEDRSHLAEALGELPTAVKPVADT</sequence>
<keyword evidence="3" id="KW-1185">Reference proteome</keyword>
<dbReference type="Gene3D" id="1.20.1260.20">
    <property type="entry name" value="PPE superfamily"/>
    <property type="match status" value="1"/>
</dbReference>
<dbReference type="RefSeq" id="WP_039809896.1">
    <property type="nucleotide sequence ID" value="NZ_UGRY01000002.1"/>
</dbReference>
<evidence type="ECO:0000313" key="2">
    <source>
        <dbReference type="EMBL" id="SUA76665.1"/>
    </source>
</evidence>
<feature type="compositionally biased region" description="Low complexity" evidence="1">
    <location>
        <begin position="507"/>
        <end position="523"/>
    </location>
</feature>
<evidence type="ECO:0000313" key="3">
    <source>
        <dbReference type="Proteomes" id="UP000255467"/>
    </source>
</evidence>